<evidence type="ECO:0000256" key="2">
    <source>
        <dbReference type="ARBA" id="ARBA00022964"/>
    </source>
</evidence>
<comment type="similarity">
    <text evidence="1">Belongs to the aspartyl/asparaginyl beta-hydroxylase family.</text>
</comment>
<comment type="caution">
    <text evidence="5">The sequence shown here is derived from an EMBL/GenBank/DDBJ whole genome shotgun (WGS) entry which is preliminary data.</text>
</comment>
<sequence>MVGGDTQLSPLEQAGFEALRRGDVAGARAALERFTGTGNAPPRAWMLFARTCEMQGDAAAAERALDQVLAADPRNLRANLMKGDLLTRSGEDRAAVSWYKRALSLAQGAGPLPNDLVDGLRRAEAATRAATGRFQDHLTGRLASAGIDLSQSYGRFAESIDILTGAKAPQLQQPTSFYYPRLPQIAFYEAEDFPWLDDMLAALPDMRAEAEAVLAGHGGVAPYVQRAKDRPETTHKLLDDPSWSAFHLWRDGEPIAENAARCPATMKALEAAPMPRINERWPIALFSILRPGTHIEPHCGMVNTRLICHIPLIVPEGCRLRVGNETRVVEEGKPLLFDDSIEHEAWNDGDAIRAILLFEVWRPELTEEERHALTVMFEAISDYSRPPETPPTAA</sequence>
<dbReference type="InterPro" id="IPR011990">
    <property type="entry name" value="TPR-like_helical_dom_sf"/>
</dbReference>
<organism evidence="5 6">
    <name type="scientific">Allosphingosinicella humi</name>
    <dbReference type="NCBI Taxonomy" id="2068657"/>
    <lineage>
        <taxon>Bacteria</taxon>
        <taxon>Pseudomonadati</taxon>
        <taxon>Pseudomonadota</taxon>
        <taxon>Alphaproteobacteria</taxon>
        <taxon>Sphingomonadales</taxon>
        <taxon>Sphingomonadaceae</taxon>
        <taxon>Allosphingosinicella</taxon>
    </lineage>
</organism>
<proteinExistence type="inferred from homology"/>
<dbReference type="Gene3D" id="1.25.40.10">
    <property type="entry name" value="Tetratricopeptide repeat domain"/>
    <property type="match status" value="1"/>
</dbReference>
<dbReference type="InterPro" id="IPR027443">
    <property type="entry name" value="IPNS-like_sf"/>
</dbReference>
<keyword evidence="2" id="KW-0223">Dioxygenase</keyword>
<dbReference type="Pfam" id="PF05118">
    <property type="entry name" value="Asp_Arg_Hydrox"/>
    <property type="match status" value="1"/>
</dbReference>
<feature type="domain" description="Aspartyl/asparaginy/proline hydroxylase" evidence="4">
    <location>
        <begin position="204"/>
        <end position="363"/>
    </location>
</feature>
<name>A0A2U2J245_9SPHN</name>
<dbReference type="PANTHER" id="PTHR46332:SF5">
    <property type="entry name" value="ASPARTATE BETA-HYDROXYLASE DOMAIN CONTAINING 2"/>
    <property type="match status" value="1"/>
</dbReference>
<dbReference type="PANTHER" id="PTHR46332">
    <property type="entry name" value="ASPARTATE BETA-HYDROXYLASE DOMAIN-CONTAINING PROTEIN 2"/>
    <property type="match status" value="1"/>
</dbReference>
<reference evidence="5 6" key="1">
    <citation type="submission" date="2018-05" db="EMBL/GenBank/DDBJ databases">
        <title>Genome of Sphingosinicella humi QZX222.</title>
        <authorList>
            <person name="Qiao Z."/>
            <person name="Wang G."/>
        </authorList>
    </citation>
    <scope>NUCLEOTIDE SEQUENCE [LARGE SCALE GENOMIC DNA]</scope>
    <source>
        <strain evidence="5 6">QZX222</strain>
    </source>
</reference>
<dbReference type="GO" id="GO:0016020">
    <property type="term" value="C:membrane"/>
    <property type="evidence" value="ECO:0007669"/>
    <property type="project" value="TreeGrafter"/>
</dbReference>
<keyword evidence="6" id="KW-1185">Reference proteome</keyword>
<protein>
    <submittedName>
        <fullName evidence="5">Hydroxylase</fullName>
    </submittedName>
</protein>
<dbReference type="Pfam" id="PF13432">
    <property type="entry name" value="TPR_16"/>
    <property type="match status" value="1"/>
</dbReference>
<dbReference type="GO" id="GO:0051213">
    <property type="term" value="F:dioxygenase activity"/>
    <property type="evidence" value="ECO:0007669"/>
    <property type="project" value="UniProtKB-KW"/>
</dbReference>
<evidence type="ECO:0000313" key="5">
    <source>
        <dbReference type="EMBL" id="PWG02396.1"/>
    </source>
</evidence>
<dbReference type="InterPro" id="IPR007803">
    <property type="entry name" value="Asp/Arg/Pro-Hydrxlase"/>
</dbReference>
<keyword evidence="3" id="KW-0560">Oxidoreductase</keyword>
<evidence type="ECO:0000256" key="3">
    <source>
        <dbReference type="ARBA" id="ARBA00023002"/>
    </source>
</evidence>
<dbReference type="SUPFAM" id="SSF51197">
    <property type="entry name" value="Clavaminate synthase-like"/>
    <property type="match status" value="1"/>
</dbReference>
<evidence type="ECO:0000313" key="6">
    <source>
        <dbReference type="Proteomes" id="UP000245916"/>
    </source>
</evidence>
<dbReference type="RefSeq" id="WP_109270535.1">
    <property type="nucleotide sequence ID" value="NZ_QFFF01000001.1"/>
</dbReference>
<dbReference type="InterPro" id="IPR051821">
    <property type="entry name" value="Asp/Asn_beta-hydroxylase"/>
</dbReference>
<dbReference type="Proteomes" id="UP000245916">
    <property type="component" value="Unassembled WGS sequence"/>
</dbReference>
<dbReference type="OrthoDB" id="21665at2"/>
<accession>A0A2U2J245</accession>
<evidence type="ECO:0000256" key="1">
    <source>
        <dbReference type="ARBA" id="ARBA00007730"/>
    </source>
</evidence>
<gene>
    <name evidence="5" type="ORF">DF286_05595</name>
</gene>
<dbReference type="AlphaFoldDB" id="A0A2U2J245"/>
<evidence type="ECO:0000259" key="4">
    <source>
        <dbReference type="Pfam" id="PF05118"/>
    </source>
</evidence>
<dbReference type="SUPFAM" id="SSF48452">
    <property type="entry name" value="TPR-like"/>
    <property type="match status" value="1"/>
</dbReference>
<dbReference type="EMBL" id="QFFF01000001">
    <property type="protein sequence ID" value="PWG02396.1"/>
    <property type="molecule type" value="Genomic_DNA"/>
</dbReference>
<dbReference type="Gene3D" id="2.60.120.330">
    <property type="entry name" value="B-lactam Antibiotic, Isopenicillin N Synthase, Chain"/>
    <property type="match status" value="1"/>
</dbReference>